<dbReference type="RefSeq" id="WP_344816077.1">
    <property type="nucleotide sequence ID" value="NZ_BAABCT010000003.1"/>
</dbReference>
<dbReference type="Proteomes" id="UP001500367">
    <property type="component" value="Unassembled WGS sequence"/>
</dbReference>
<dbReference type="Gene3D" id="3.40.50.720">
    <property type="entry name" value="NAD(P)-binding Rossmann-like Domain"/>
    <property type="match status" value="1"/>
</dbReference>
<dbReference type="InterPro" id="IPR036291">
    <property type="entry name" value="NAD(P)-bd_dom_sf"/>
</dbReference>
<keyword evidence="4" id="KW-1185">Reference proteome</keyword>
<protein>
    <recommendedName>
        <fullName evidence="2">NAD-dependent epimerase/dehydratase domain-containing protein</fullName>
    </recommendedName>
</protein>
<dbReference type="InterPro" id="IPR001509">
    <property type="entry name" value="Epimerase_deHydtase"/>
</dbReference>
<evidence type="ECO:0000259" key="2">
    <source>
        <dbReference type="Pfam" id="PF01370"/>
    </source>
</evidence>
<proteinExistence type="inferred from homology"/>
<dbReference type="SUPFAM" id="SSF51735">
    <property type="entry name" value="NAD(P)-binding Rossmann-fold domains"/>
    <property type="match status" value="1"/>
</dbReference>
<reference evidence="4" key="1">
    <citation type="journal article" date="2019" name="Int. J. Syst. Evol. Microbiol.">
        <title>The Global Catalogue of Microorganisms (GCM) 10K type strain sequencing project: providing services to taxonomists for standard genome sequencing and annotation.</title>
        <authorList>
            <consortium name="The Broad Institute Genomics Platform"/>
            <consortium name="The Broad Institute Genome Sequencing Center for Infectious Disease"/>
            <person name="Wu L."/>
            <person name="Ma J."/>
        </authorList>
    </citation>
    <scope>NUCLEOTIDE SEQUENCE [LARGE SCALE GENOMIC DNA]</scope>
    <source>
        <strain evidence="4">JCM 17069</strain>
    </source>
</reference>
<dbReference type="CDD" id="cd08946">
    <property type="entry name" value="SDR_e"/>
    <property type="match status" value="1"/>
</dbReference>
<evidence type="ECO:0000256" key="1">
    <source>
        <dbReference type="ARBA" id="ARBA00007637"/>
    </source>
</evidence>
<sequence length="262" mass="29347">MIGITGSTGVLGSIICDKLEKQNIAFSRFTADIRDDIAVLNWVRDNELNYIIHLASKVAVSDVENNIDEAYDINISGTINLVKAIKKYNQPIGFFYASTSHVYASSSLAIKETDAISPINSYGLTKWMSELILNDFKKKYSNINLCIGRIFSFYHPSQKPPFLYPNLIKRFEEEDLSMPFKLFGANSTRDFLNAEEVCDIIIKLVLGNCEGTINIASGQSIKIIDFAQKIAPQKINFDFDATENVNHLNADISLLNSILKND</sequence>
<dbReference type="PANTHER" id="PTHR43000">
    <property type="entry name" value="DTDP-D-GLUCOSE 4,6-DEHYDRATASE-RELATED"/>
    <property type="match status" value="1"/>
</dbReference>
<name>A0ABP7VME5_9FLAO</name>
<accession>A0ABP7VME5</accession>
<organism evidence="3 4">
    <name type="scientific">Flavobacterium cheonanense</name>
    <dbReference type="NCBI Taxonomy" id="706183"/>
    <lineage>
        <taxon>Bacteria</taxon>
        <taxon>Pseudomonadati</taxon>
        <taxon>Bacteroidota</taxon>
        <taxon>Flavobacteriia</taxon>
        <taxon>Flavobacteriales</taxon>
        <taxon>Flavobacteriaceae</taxon>
        <taxon>Flavobacterium</taxon>
    </lineage>
</organism>
<comment type="caution">
    <text evidence="3">The sequence shown here is derived from an EMBL/GenBank/DDBJ whole genome shotgun (WGS) entry which is preliminary data.</text>
</comment>
<comment type="similarity">
    <text evidence="1">Belongs to the NAD(P)-dependent epimerase/dehydratase family.</text>
</comment>
<feature type="domain" description="NAD-dependent epimerase/dehydratase" evidence="2">
    <location>
        <begin position="4"/>
        <end position="207"/>
    </location>
</feature>
<evidence type="ECO:0000313" key="4">
    <source>
        <dbReference type="Proteomes" id="UP001500367"/>
    </source>
</evidence>
<evidence type="ECO:0000313" key="3">
    <source>
        <dbReference type="EMBL" id="GAA4070439.1"/>
    </source>
</evidence>
<gene>
    <name evidence="3" type="ORF">GCM10022389_14500</name>
</gene>
<dbReference type="Pfam" id="PF01370">
    <property type="entry name" value="Epimerase"/>
    <property type="match status" value="1"/>
</dbReference>
<dbReference type="EMBL" id="BAABCT010000003">
    <property type="protein sequence ID" value="GAA4070439.1"/>
    <property type="molecule type" value="Genomic_DNA"/>
</dbReference>